<organism evidence="2 3">
    <name type="scientific">Fistulifera solaris</name>
    <name type="common">Oleaginous diatom</name>
    <dbReference type="NCBI Taxonomy" id="1519565"/>
    <lineage>
        <taxon>Eukaryota</taxon>
        <taxon>Sar</taxon>
        <taxon>Stramenopiles</taxon>
        <taxon>Ochrophyta</taxon>
        <taxon>Bacillariophyta</taxon>
        <taxon>Bacillariophyceae</taxon>
        <taxon>Bacillariophycidae</taxon>
        <taxon>Naviculales</taxon>
        <taxon>Naviculaceae</taxon>
        <taxon>Fistulifera</taxon>
    </lineage>
</organism>
<dbReference type="OrthoDB" id="75860at2759"/>
<proteinExistence type="predicted"/>
<gene>
    <name evidence="2" type="ORF">FisN_7Lh365</name>
</gene>
<name>A0A1Z5JBA3_FISSO</name>
<reference evidence="2 3" key="1">
    <citation type="journal article" date="2015" name="Plant Cell">
        <title>Oil accumulation by the oleaginous diatom Fistulifera solaris as revealed by the genome and transcriptome.</title>
        <authorList>
            <person name="Tanaka T."/>
            <person name="Maeda Y."/>
            <person name="Veluchamy A."/>
            <person name="Tanaka M."/>
            <person name="Abida H."/>
            <person name="Marechal E."/>
            <person name="Bowler C."/>
            <person name="Muto M."/>
            <person name="Sunaga Y."/>
            <person name="Tanaka M."/>
            <person name="Yoshino T."/>
            <person name="Taniguchi T."/>
            <person name="Fukuda Y."/>
            <person name="Nemoto M."/>
            <person name="Matsumoto M."/>
            <person name="Wong P.S."/>
            <person name="Aburatani S."/>
            <person name="Fujibuchi W."/>
        </authorList>
    </citation>
    <scope>NUCLEOTIDE SEQUENCE [LARGE SCALE GENOMIC DNA]</scope>
    <source>
        <strain evidence="2 3">JPCC DA0580</strain>
    </source>
</reference>
<keyword evidence="1" id="KW-0472">Membrane</keyword>
<dbReference type="EMBL" id="BDSP01000039">
    <property type="protein sequence ID" value="GAX11267.1"/>
    <property type="molecule type" value="Genomic_DNA"/>
</dbReference>
<dbReference type="InParanoid" id="A0A1Z5JBA3"/>
<dbReference type="AlphaFoldDB" id="A0A1Z5JBA3"/>
<accession>A0A1Z5JBA3</accession>
<comment type="caution">
    <text evidence="2">The sequence shown here is derived from an EMBL/GenBank/DDBJ whole genome shotgun (WGS) entry which is preliminary data.</text>
</comment>
<feature type="transmembrane region" description="Helical" evidence="1">
    <location>
        <begin position="29"/>
        <end position="51"/>
    </location>
</feature>
<evidence type="ECO:0000313" key="2">
    <source>
        <dbReference type="EMBL" id="GAX11267.1"/>
    </source>
</evidence>
<keyword evidence="1" id="KW-0812">Transmembrane</keyword>
<keyword evidence="3" id="KW-1185">Reference proteome</keyword>
<dbReference type="Proteomes" id="UP000198406">
    <property type="component" value="Unassembled WGS sequence"/>
</dbReference>
<protein>
    <submittedName>
        <fullName evidence="2">Uncharacterized protein</fullName>
    </submittedName>
</protein>
<evidence type="ECO:0000256" key="1">
    <source>
        <dbReference type="SAM" id="Phobius"/>
    </source>
</evidence>
<evidence type="ECO:0000313" key="3">
    <source>
        <dbReference type="Proteomes" id="UP000198406"/>
    </source>
</evidence>
<sequence>MVDPTKNARNMIRPATALKRTSRRKRWLIHWKTVSQSTASPIWLIVWIGMLSSHQIFKDPTTFLLHLLLTIALLLVCYYFWNKQTPTRGRYIPLLFNEAVVLRHYLSPGLESRFNCSNPKEDLPYILKHLRHRVYQMVLVNPWLCGYLKTNYGIPSIWIDELSVDRLFSEICVDNPSDMERVLTQQTSVEVGAKILNTNKPFVKICIVYSPKCYDYYVTVCVTHMVGEPNLLYQLWGMLAPNAPTVPLWADRHHSYKKHPLTALKGAARGKFLYFFLRSQGSIFRTLCFGHQLSQDQPQPIMHRRYVDMEWVQKQKEAYQRRLAEHKNDGSPSYVSTQDILTTWFFSQLKPSCVCVAYSLHDRAEHVTMQHMGNYLEALVLFPEEYSNPGNVRRAVVTAGEWAPAGNRSGRGDDDSAGLVTGWHSRHVDLELPRSTRQTHLPLRGAMFTGMIPRVLPCMCLFRTSRDQFAVVTLSQEELLDTSAFGDPVNV</sequence>
<keyword evidence="1" id="KW-1133">Transmembrane helix</keyword>
<feature type="transmembrane region" description="Helical" evidence="1">
    <location>
        <begin position="63"/>
        <end position="81"/>
    </location>
</feature>